<keyword evidence="3" id="KW-0732">Signal</keyword>
<evidence type="ECO:0000313" key="6">
    <source>
        <dbReference type="Proteomes" id="UP000504638"/>
    </source>
</evidence>
<sequence>MLLFHLVLFVPGFALGALTRQGDHSGPSSCKCTPKDPCWPSLDEWSRFNASTSGRLIRGSPPAAVCYPNTPAYDAEACAYVSANWFTSSFHAADPISVDYPFWANNSCNPIYSNGTSITGDPTAGERGCSIGKYPAYVVNATTAEQVQATVRFAVKNNIRLNIKNTGHNYPGRSTAYGSLSIYTRHFQGIQWHDDFKPQSCNKGNSTKQMAATIAAGMNDTAVYEEADKHGAVVVGGSNPTVGIMGWFQGGGHGPLSSEYGMGADNLLEATLVTPTGDLIIVNECQHSDVFWAIRGGGGGTFGVLLSATMKAYPTPATSLLPIQISQADPSETGTDQFYSLIAWLHSQFPALKDGGAQGYYFLVPPPVAPVLSFSGFFFFYNKPEGYVTELVAPVRAKLEEMEKQGLIAFTLLETPATPTFYSLWFPLVAANNSETVAEGNGAMGSRLLTRKALTEDVGFVASVFKAIASNAGKEEPYKPIMLGHMIANDKNRGLDIALNPGWRDAVTHFVVVNNWPDALPSGLDQKMWDDMTFNTTHYLRQLSPDSGAYFNEADPFEPDWQYTFFGVNYPRLRKIKKQLDPDSVLWCRGCVGSEEWDEEDSGRLCRVGWAGGEIRRRVGQSIIP</sequence>
<dbReference type="InterPro" id="IPR050432">
    <property type="entry name" value="FAD-linked_Oxidoreductases_BP"/>
</dbReference>
<name>A0A6G1GCN0_9PEZI</name>
<accession>A0A6G1GCN0</accession>
<dbReference type="InterPro" id="IPR016169">
    <property type="entry name" value="FAD-bd_PCMH_sub2"/>
</dbReference>
<dbReference type="Gene3D" id="3.30.465.10">
    <property type="match status" value="2"/>
</dbReference>
<evidence type="ECO:0000256" key="3">
    <source>
        <dbReference type="SAM" id="SignalP"/>
    </source>
</evidence>
<dbReference type="InterPro" id="IPR036318">
    <property type="entry name" value="FAD-bd_PCMH-like_sf"/>
</dbReference>
<reference evidence="7" key="3">
    <citation type="submission" date="2025-04" db="UniProtKB">
        <authorList>
            <consortium name="RefSeq"/>
        </authorList>
    </citation>
    <scope>IDENTIFICATION</scope>
    <source>
        <strain evidence="7">CBS 781.70</strain>
    </source>
</reference>
<dbReference type="GeneID" id="54418508"/>
<dbReference type="InterPro" id="IPR016166">
    <property type="entry name" value="FAD-bd_PCMH"/>
</dbReference>
<protein>
    <submittedName>
        <fullName evidence="5 7">FAD-binding domain-containing protein</fullName>
    </submittedName>
</protein>
<evidence type="ECO:0000256" key="1">
    <source>
        <dbReference type="ARBA" id="ARBA00005466"/>
    </source>
</evidence>
<proteinExistence type="inferred from homology"/>
<feature type="chain" id="PRO_5044631999" evidence="3">
    <location>
        <begin position="17"/>
        <end position="625"/>
    </location>
</feature>
<dbReference type="Pfam" id="PF01565">
    <property type="entry name" value="FAD_binding_4"/>
    <property type="match status" value="1"/>
</dbReference>
<dbReference type="GO" id="GO:0016491">
    <property type="term" value="F:oxidoreductase activity"/>
    <property type="evidence" value="ECO:0007669"/>
    <property type="project" value="UniProtKB-KW"/>
</dbReference>
<dbReference type="AlphaFoldDB" id="A0A6G1GCN0"/>
<dbReference type="EMBL" id="ML975151">
    <property type="protein sequence ID" value="KAF1815660.1"/>
    <property type="molecule type" value="Genomic_DNA"/>
</dbReference>
<dbReference type="PROSITE" id="PS51387">
    <property type="entry name" value="FAD_PCMH"/>
    <property type="match status" value="1"/>
</dbReference>
<evidence type="ECO:0000259" key="4">
    <source>
        <dbReference type="PROSITE" id="PS51387"/>
    </source>
</evidence>
<dbReference type="GO" id="GO:0071949">
    <property type="term" value="F:FAD binding"/>
    <property type="evidence" value="ECO:0007669"/>
    <property type="project" value="InterPro"/>
</dbReference>
<dbReference type="RefSeq" id="XP_033537291.1">
    <property type="nucleotide sequence ID" value="XM_033677938.1"/>
</dbReference>
<comment type="similarity">
    <text evidence="1">Belongs to the oxygen-dependent FAD-linked oxidoreductase family.</text>
</comment>
<dbReference type="Proteomes" id="UP000504638">
    <property type="component" value="Unplaced"/>
</dbReference>
<dbReference type="InterPro" id="IPR012951">
    <property type="entry name" value="BBE"/>
</dbReference>
<keyword evidence="2" id="KW-0560">Oxidoreductase</keyword>
<evidence type="ECO:0000256" key="2">
    <source>
        <dbReference type="ARBA" id="ARBA00023002"/>
    </source>
</evidence>
<dbReference type="PANTHER" id="PTHR13878:SF91">
    <property type="entry name" value="FAD BINDING DOMAIN PROTEIN (AFU_ORTHOLOGUE AFUA_6G12070)-RELATED"/>
    <property type="match status" value="1"/>
</dbReference>
<reference evidence="7" key="2">
    <citation type="submission" date="2020-04" db="EMBL/GenBank/DDBJ databases">
        <authorList>
            <consortium name="NCBI Genome Project"/>
        </authorList>
    </citation>
    <scope>NUCLEOTIDE SEQUENCE</scope>
    <source>
        <strain evidence="7">CBS 781.70</strain>
    </source>
</reference>
<gene>
    <name evidence="5 7" type="ORF">P152DRAFT_446702</name>
</gene>
<dbReference type="SUPFAM" id="SSF56176">
    <property type="entry name" value="FAD-binding/transporter-associated domain-like"/>
    <property type="match status" value="1"/>
</dbReference>
<dbReference type="PANTHER" id="PTHR13878">
    <property type="entry name" value="GULONOLACTONE OXIDASE"/>
    <property type="match status" value="1"/>
</dbReference>
<evidence type="ECO:0000313" key="5">
    <source>
        <dbReference type="EMBL" id="KAF1815660.1"/>
    </source>
</evidence>
<dbReference type="InterPro" id="IPR006094">
    <property type="entry name" value="Oxid_FAD_bind_N"/>
</dbReference>
<feature type="domain" description="FAD-binding PCMH-type" evidence="4">
    <location>
        <begin position="131"/>
        <end position="315"/>
    </location>
</feature>
<dbReference type="Pfam" id="PF08031">
    <property type="entry name" value="BBE"/>
    <property type="match status" value="1"/>
</dbReference>
<keyword evidence="6" id="KW-1185">Reference proteome</keyword>
<dbReference type="OrthoDB" id="9983560at2759"/>
<evidence type="ECO:0000313" key="7">
    <source>
        <dbReference type="RefSeq" id="XP_033537291.1"/>
    </source>
</evidence>
<reference evidence="5 7" key="1">
    <citation type="submission" date="2020-01" db="EMBL/GenBank/DDBJ databases">
        <authorList>
            <consortium name="DOE Joint Genome Institute"/>
            <person name="Haridas S."/>
            <person name="Albert R."/>
            <person name="Binder M."/>
            <person name="Bloem J."/>
            <person name="Labutti K."/>
            <person name="Salamov A."/>
            <person name="Andreopoulos B."/>
            <person name="Baker S.E."/>
            <person name="Barry K."/>
            <person name="Bills G."/>
            <person name="Bluhm B.H."/>
            <person name="Cannon C."/>
            <person name="Castanera R."/>
            <person name="Culley D.E."/>
            <person name="Daum C."/>
            <person name="Ezra D."/>
            <person name="Gonzalez J.B."/>
            <person name="Henrissat B."/>
            <person name="Kuo A."/>
            <person name="Liang C."/>
            <person name="Lipzen A."/>
            <person name="Lutzoni F."/>
            <person name="Magnuson J."/>
            <person name="Mondo S."/>
            <person name="Nolan M."/>
            <person name="Ohm R."/>
            <person name="Pangilinan J."/>
            <person name="Park H.-J."/>
            <person name="Ramirez L."/>
            <person name="Alfaro M."/>
            <person name="Sun H."/>
            <person name="Tritt A."/>
            <person name="Yoshinaga Y."/>
            <person name="Zwiers L.-H."/>
            <person name="Turgeon B.G."/>
            <person name="Goodwin S.B."/>
            <person name="Spatafora J.W."/>
            <person name="Crous P.W."/>
            <person name="Grigoriev I.V."/>
        </authorList>
    </citation>
    <scope>NUCLEOTIDE SEQUENCE</scope>
    <source>
        <strain evidence="5 7">CBS 781.70</strain>
    </source>
</reference>
<organism evidence="5">
    <name type="scientific">Eremomyces bilateralis CBS 781.70</name>
    <dbReference type="NCBI Taxonomy" id="1392243"/>
    <lineage>
        <taxon>Eukaryota</taxon>
        <taxon>Fungi</taxon>
        <taxon>Dikarya</taxon>
        <taxon>Ascomycota</taxon>
        <taxon>Pezizomycotina</taxon>
        <taxon>Dothideomycetes</taxon>
        <taxon>Dothideomycetes incertae sedis</taxon>
        <taxon>Eremomycetales</taxon>
        <taxon>Eremomycetaceae</taxon>
        <taxon>Eremomyces</taxon>
    </lineage>
</organism>
<feature type="signal peptide" evidence="3">
    <location>
        <begin position="1"/>
        <end position="16"/>
    </location>
</feature>